<name>A0ACA9LD07_9GLOM</name>
<evidence type="ECO:0000313" key="2">
    <source>
        <dbReference type="Proteomes" id="UP000789702"/>
    </source>
</evidence>
<keyword evidence="2" id="KW-1185">Reference proteome</keyword>
<proteinExistence type="predicted"/>
<gene>
    <name evidence="1" type="ORF">DHETER_LOCUS4033</name>
</gene>
<comment type="caution">
    <text evidence="1">The sequence shown here is derived from an EMBL/GenBank/DDBJ whole genome shotgun (WGS) entry which is preliminary data.</text>
</comment>
<protein>
    <submittedName>
        <fullName evidence="1">5638_t:CDS:1</fullName>
    </submittedName>
</protein>
<evidence type="ECO:0000313" key="1">
    <source>
        <dbReference type="EMBL" id="CAG8523508.1"/>
    </source>
</evidence>
<dbReference type="EMBL" id="CAJVPU010003808">
    <property type="protein sequence ID" value="CAG8523508.1"/>
    <property type="molecule type" value="Genomic_DNA"/>
</dbReference>
<reference evidence="1" key="1">
    <citation type="submission" date="2021-06" db="EMBL/GenBank/DDBJ databases">
        <authorList>
            <person name="Kallberg Y."/>
            <person name="Tangrot J."/>
            <person name="Rosling A."/>
        </authorList>
    </citation>
    <scope>NUCLEOTIDE SEQUENCE</scope>
    <source>
        <strain evidence="1">IL203A</strain>
    </source>
</reference>
<dbReference type="Proteomes" id="UP000789702">
    <property type="component" value="Unassembled WGS sequence"/>
</dbReference>
<organism evidence="1 2">
    <name type="scientific">Dentiscutata heterogama</name>
    <dbReference type="NCBI Taxonomy" id="1316150"/>
    <lineage>
        <taxon>Eukaryota</taxon>
        <taxon>Fungi</taxon>
        <taxon>Fungi incertae sedis</taxon>
        <taxon>Mucoromycota</taxon>
        <taxon>Glomeromycotina</taxon>
        <taxon>Glomeromycetes</taxon>
        <taxon>Diversisporales</taxon>
        <taxon>Gigasporaceae</taxon>
        <taxon>Dentiscutata</taxon>
    </lineage>
</organism>
<sequence>MYRLSSKNTNEFVSEIKEGDLEEFNDENFQDIQGLSDISDELSDNKGTHLKTDDKYYNILNREIFINKFKKTKNWCSLFCDLDHFQKINKQYSCETGDHVLEELSNLIKNNHISDKDEFDKCGGKFIIFLIDINLDLAHEIAEEIRSSVETYPFIFNEENLPSITLSIGVSGMNSSVNSCKDLLNHAVEACKTAKEYGRNRVVIWENEQISINIDDSTVQFLYESAEKGNKSNTTYFGVPLKNDIEMHNKTETEPDITINNDNSKVWNDKNSDFVSIRAEIIQETAATKRLFSLLIKQKAEIDKVLDSHPVYALGPDFQQGYSVPCIACWVAEPLKIVQIEQLSVLFDNEFEIINYVVEKQCESLKDEIDLNRNERGGDGDENNKGSDIGNPFIQVKSVANVKVDDDFQSFTINIKINANISNEPRLSRNFLEFGIDFSLCEVGQMLNEICKSLPGFVGYYPDSILIEVSPICYDAGAINVIDVAKEYSPRNHDQEIELVASRETSLGGQISFTAPNNMGITANYAGINSHSTRATTSKWRMKMNGCPSKGVKWAYNFNTYDLKENDADREWPNTRPHFGYWYTTDEMKGFKIIIVQILCCRFKNRLFRPKLKIIKCPKIGHKLEVSFNNLTNFNEGFEKLSEKIHREHEDIILNLKGNNLDLISSTNNESVFQQEDYMSLNREFSRETK</sequence>
<accession>A0ACA9LD07</accession>